<feature type="domain" description="Acyl-CoA dehydrogenase/oxidase C-terminal" evidence="7">
    <location>
        <begin position="250"/>
        <end position="398"/>
    </location>
</feature>
<comment type="cofactor">
    <cofactor evidence="1 6">
        <name>FAD</name>
        <dbReference type="ChEBI" id="CHEBI:57692"/>
    </cofactor>
</comment>
<dbReference type="FunFam" id="2.40.110.10:FF:000001">
    <property type="entry name" value="Acyl-CoA dehydrogenase, mitochondrial"/>
    <property type="match status" value="1"/>
</dbReference>
<evidence type="ECO:0000313" key="12">
    <source>
        <dbReference type="Proteomes" id="UP001071230"/>
    </source>
</evidence>
<dbReference type="InterPro" id="IPR006089">
    <property type="entry name" value="Acyl-CoA_DH_CS"/>
</dbReference>
<evidence type="ECO:0000256" key="1">
    <source>
        <dbReference type="ARBA" id="ARBA00001974"/>
    </source>
</evidence>
<dbReference type="PROSITE" id="PS00073">
    <property type="entry name" value="ACYL_COA_DH_2"/>
    <property type="match status" value="1"/>
</dbReference>
<reference evidence="10" key="2">
    <citation type="submission" date="2020-01" db="EMBL/GenBank/DDBJ databases">
        <authorList>
            <person name="Hornung B."/>
        </authorList>
    </citation>
    <scope>NUCLEOTIDE SEQUENCE</scope>
    <source>
        <strain evidence="10">PacBioINE</strain>
    </source>
</reference>
<keyword evidence="4 6" id="KW-0274">FAD</keyword>
<dbReference type="PANTHER" id="PTHR43884:SF12">
    <property type="entry name" value="ISOVALERYL-COA DEHYDROGENASE, MITOCHONDRIAL-RELATED"/>
    <property type="match status" value="1"/>
</dbReference>
<reference evidence="11" key="1">
    <citation type="submission" date="2014-11" db="EMBL/GenBank/DDBJ databases">
        <authorList>
            <person name="Hornung B.V."/>
        </authorList>
    </citation>
    <scope>NUCLEOTIDE SEQUENCE</scope>
    <source>
        <strain evidence="11">INE</strain>
    </source>
</reference>
<proteinExistence type="inferred from homology"/>
<dbReference type="PROSITE" id="PS00072">
    <property type="entry name" value="ACYL_COA_DH_1"/>
    <property type="match status" value="1"/>
</dbReference>
<name>A0A8S0VW80_9FIRM</name>
<evidence type="ECO:0000259" key="7">
    <source>
        <dbReference type="Pfam" id="PF00441"/>
    </source>
</evidence>
<keyword evidence="12" id="KW-1185">Reference proteome</keyword>
<dbReference type="InterPro" id="IPR036250">
    <property type="entry name" value="AcylCo_DH-like_C"/>
</dbReference>
<protein>
    <submittedName>
        <fullName evidence="10 11">Acyl-CoA dehydrogenase</fullName>
        <ecNumber evidence="10">1.3.99.3</ecNumber>
    </submittedName>
</protein>
<dbReference type="Pfam" id="PF02770">
    <property type="entry name" value="Acyl-CoA_dh_M"/>
    <property type="match status" value="1"/>
</dbReference>
<dbReference type="InterPro" id="IPR046373">
    <property type="entry name" value="Acyl-CoA_Oxase/DH_mid-dom_sf"/>
</dbReference>
<keyword evidence="3 6" id="KW-0285">Flavoprotein</keyword>
<evidence type="ECO:0000313" key="11">
    <source>
        <dbReference type="EMBL" id="CEJ06667.1"/>
    </source>
</evidence>
<dbReference type="EMBL" id="LR746496">
    <property type="protein sequence ID" value="CAA7600533.1"/>
    <property type="molecule type" value="Genomic_DNA"/>
</dbReference>
<dbReference type="AlphaFoldDB" id="A0A8S0VW80"/>
<keyword evidence="5 6" id="KW-0560">Oxidoreductase</keyword>
<dbReference type="Proteomes" id="UP001071230">
    <property type="component" value="Unassembled WGS sequence"/>
</dbReference>
<feature type="domain" description="Acyl-CoA dehydrogenase/oxidase N-terminal" evidence="9">
    <location>
        <begin position="28"/>
        <end position="139"/>
    </location>
</feature>
<dbReference type="InterPro" id="IPR037069">
    <property type="entry name" value="AcylCoA_DH/ox_N_sf"/>
</dbReference>
<dbReference type="EMBL" id="CDGJ01000032">
    <property type="protein sequence ID" value="CEJ06667.1"/>
    <property type="molecule type" value="Genomic_DNA"/>
</dbReference>
<gene>
    <name evidence="11" type="ORF">DEACI_1116</name>
    <name evidence="10" type="ORF">DEACI_1186</name>
</gene>
<dbReference type="GO" id="GO:0003995">
    <property type="term" value="F:acyl-CoA dehydrogenase activity"/>
    <property type="evidence" value="ECO:0007669"/>
    <property type="project" value="InterPro"/>
</dbReference>
<dbReference type="InterPro" id="IPR013786">
    <property type="entry name" value="AcylCoA_DH/ox_N"/>
</dbReference>
<feature type="domain" description="Acyl-CoA oxidase/dehydrogenase middle" evidence="8">
    <location>
        <begin position="143"/>
        <end position="237"/>
    </location>
</feature>
<accession>A0A8S0VW80</accession>
<dbReference type="Pfam" id="PF00441">
    <property type="entry name" value="Acyl-CoA_dh_1"/>
    <property type="match status" value="1"/>
</dbReference>
<dbReference type="CDD" id="cd01158">
    <property type="entry name" value="SCAD_SBCAD"/>
    <property type="match status" value="1"/>
</dbReference>
<dbReference type="EC" id="1.3.99.3" evidence="10"/>
<dbReference type="PIRSF" id="PIRSF016578">
    <property type="entry name" value="HsaA"/>
    <property type="match status" value="1"/>
</dbReference>
<dbReference type="FunFam" id="1.20.140.10:FF:000004">
    <property type="entry name" value="Acyl-CoA dehydrogenase FadE25"/>
    <property type="match status" value="1"/>
</dbReference>
<evidence type="ECO:0000256" key="6">
    <source>
        <dbReference type="RuleBase" id="RU362125"/>
    </source>
</evidence>
<evidence type="ECO:0000313" key="10">
    <source>
        <dbReference type="EMBL" id="CAA7600533.1"/>
    </source>
</evidence>
<evidence type="ECO:0000256" key="5">
    <source>
        <dbReference type="ARBA" id="ARBA00023002"/>
    </source>
</evidence>
<dbReference type="Pfam" id="PF02771">
    <property type="entry name" value="Acyl-CoA_dh_N"/>
    <property type="match status" value="1"/>
</dbReference>
<dbReference type="SUPFAM" id="SSF56645">
    <property type="entry name" value="Acyl-CoA dehydrogenase NM domain-like"/>
    <property type="match status" value="1"/>
</dbReference>
<evidence type="ECO:0000259" key="9">
    <source>
        <dbReference type="Pfam" id="PF02771"/>
    </source>
</evidence>
<dbReference type="FunFam" id="1.10.540.10:FF:000002">
    <property type="entry name" value="Acyl-CoA dehydrogenase FadE19"/>
    <property type="match status" value="1"/>
</dbReference>
<comment type="similarity">
    <text evidence="2 6">Belongs to the acyl-CoA dehydrogenase family.</text>
</comment>
<dbReference type="KEGG" id="aacx:DEACI_1186"/>
<evidence type="ECO:0000259" key="8">
    <source>
        <dbReference type="Pfam" id="PF02770"/>
    </source>
</evidence>
<dbReference type="InterPro" id="IPR006091">
    <property type="entry name" value="Acyl-CoA_Oxase/DH_mid-dom"/>
</dbReference>
<dbReference type="InterPro" id="IPR009100">
    <property type="entry name" value="AcylCoA_DH/oxidase_NM_dom_sf"/>
</dbReference>
<organism evidence="10">
    <name type="scientific">Acididesulfobacillus acetoxydans</name>
    <dbReference type="NCBI Taxonomy" id="1561005"/>
    <lineage>
        <taxon>Bacteria</taxon>
        <taxon>Bacillati</taxon>
        <taxon>Bacillota</taxon>
        <taxon>Clostridia</taxon>
        <taxon>Eubacteriales</taxon>
        <taxon>Peptococcaceae</taxon>
        <taxon>Acididesulfobacillus</taxon>
    </lineage>
</organism>
<dbReference type="Gene3D" id="1.10.540.10">
    <property type="entry name" value="Acyl-CoA dehydrogenase/oxidase, N-terminal domain"/>
    <property type="match status" value="1"/>
</dbReference>
<sequence>MRIPDGRIFHGVGESEKEMDGVDFNLNSDQLMMRKMVRDFVEEEIVPLASVTDETHEFPLASIQKMGELGLMGIPIPEDYGGAGADFLSYIIAIEEIARGCASTAVILAVHTSVGTFPILYFGTEAQKRRYLPKLARGEMIGAFALTEANSGSDASSLVTTAEKRGDHYVLNGSKRFITNSGYAGVYTVMASTDRSKGPHGVTAFLVDKDTPGFSVGKAEKKMGLNGSATCELIFEDALVPVENRLGAEGQGFKVAMSLLDGGRIGIGAQALGIGQAAFEAALAYAQERVQFKQAIINFQGIQFMLADMATQLEAARLLIYQAAARRLAGLPYSKEASMAKLFASDTAVKVTTDAVQIFGGYGYTKEYKVERYMRDAKITQIYEGTNQIQRMVIAKHLRK</sequence>
<evidence type="ECO:0000256" key="2">
    <source>
        <dbReference type="ARBA" id="ARBA00009347"/>
    </source>
</evidence>
<evidence type="ECO:0000256" key="4">
    <source>
        <dbReference type="ARBA" id="ARBA00022827"/>
    </source>
</evidence>
<dbReference type="InterPro" id="IPR009075">
    <property type="entry name" value="AcylCo_DH/oxidase_C"/>
</dbReference>
<dbReference type="SUPFAM" id="SSF47203">
    <property type="entry name" value="Acyl-CoA dehydrogenase C-terminal domain-like"/>
    <property type="match status" value="1"/>
</dbReference>
<dbReference type="Gene3D" id="1.20.140.10">
    <property type="entry name" value="Butyryl-CoA Dehydrogenase, subunit A, domain 3"/>
    <property type="match status" value="1"/>
</dbReference>
<dbReference type="Proteomes" id="UP000836597">
    <property type="component" value="Chromosome"/>
</dbReference>
<dbReference type="PANTHER" id="PTHR43884">
    <property type="entry name" value="ACYL-COA DEHYDROGENASE"/>
    <property type="match status" value="1"/>
</dbReference>
<dbReference type="Gene3D" id="2.40.110.10">
    <property type="entry name" value="Butyryl-CoA Dehydrogenase, subunit A, domain 2"/>
    <property type="match status" value="1"/>
</dbReference>
<dbReference type="GO" id="GO:0050660">
    <property type="term" value="F:flavin adenine dinucleotide binding"/>
    <property type="evidence" value="ECO:0007669"/>
    <property type="project" value="InterPro"/>
</dbReference>
<evidence type="ECO:0000256" key="3">
    <source>
        <dbReference type="ARBA" id="ARBA00022630"/>
    </source>
</evidence>